<protein>
    <submittedName>
        <fullName evidence="1">Thiouridylase</fullName>
    </submittedName>
</protein>
<accession>A0A0L1KH75</accession>
<gene>
    <name evidence="1" type="ORF">J121_1748</name>
</gene>
<organism evidence="1 2">
    <name type="scientific">Qipengyuania citrea LAMA 915</name>
    <dbReference type="NCBI Taxonomy" id="1306953"/>
    <lineage>
        <taxon>Bacteria</taxon>
        <taxon>Pseudomonadati</taxon>
        <taxon>Pseudomonadota</taxon>
        <taxon>Alphaproteobacteria</taxon>
        <taxon>Sphingomonadales</taxon>
        <taxon>Erythrobacteraceae</taxon>
        <taxon>Qipengyuania</taxon>
    </lineage>
</organism>
<dbReference type="AlphaFoldDB" id="A0A0L1KH75"/>
<sequence length="58" mass="6566">MDRGTVEHGECPVRFGKWRAQTGAQNSHRPMNDVALQHKMRAHWRPAPCRSVAARDSA</sequence>
<proteinExistence type="predicted"/>
<reference evidence="1" key="1">
    <citation type="submission" date="2015-02" db="EMBL/GenBank/DDBJ databases">
        <authorList>
            <person name="Chooi Y.-H."/>
        </authorList>
    </citation>
    <scope>NUCLEOTIDE SEQUENCE [LARGE SCALE GENOMIC DNA]</scope>
    <source>
        <strain evidence="1">LAMA 915</strain>
    </source>
</reference>
<evidence type="ECO:0000313" key="2">
    <source>
        <dbReference type="Proteomes" id="UP000037446"/>
    </source>
</evidence>
<comment type="caution">
    <text evidence="1">The sequence shown here is derived from an EMBL/GenBank/DDBJ whole genome shotgun (WGS) entry which is preliminary data.</text>
</comment>
<dbReference type="EMBL" id="JYNE01000011">
    <property type="protein sequence ID" value="KNH03420.1"/>
    <property type="molecule type" value="Genomic_DNA"/>
</dbReference>
<dbReference type="Proteomes" id="UP000037446">
    <property type="component" value="Unassembled WGS sequence"/>
</dbReference>
<evidence type="ECO:0000313" key="1">
    <source>
        <dbReference type="EMBL" id="KNH03420.1"/>
    </source>
</evidence>
<name>A0A0L1KH75_9SPHN</name>